<keyword evidence="9 18" id="KW-0479">Metal-binding</keyword>
<comment type="cofactor">
    <cofactor evidence="17">
        <name>thiamine diphosphate</name>
        <dbReference type="ChEBI" id="CHEBI:58937"/>
    </cofactor>
    <text evidence="17">Binds 1 thiamine pyrophosphate per subunit. During the reaction, the substrate forms a covalent intermediate with the cofactor.</text>
</comment>
<dbReference type="Pfam" id="PF22613">
    <property type="entry name" value="Transketolase_C_1"/>
    <property type="match status" value="1"/>
</dbReference>
<accession>A0A1T4LZ30</accession>
<dbReference type="InterPro" id="IPR029061">
    <property type="entry name" value="THDP-binding"/>
</dbReference>
<dbReference type="Pfam" id="PF00456">
    <property type="entry name" value="Transketolase_N"/>
    <property type="match status" value="1"/>
</dbReference>
<dbReference type="InterPro" id="IPR020826">
    <property type="entry name" value="Transketolase_BS"/>
</dbReference>
<evidence type="ECO:0000256" key="7">
    <source>
        <dbReference type="ARBA" id="ARBA00013152"/>
    </source>
</evidence>
<dbReference type="NCBIfam" id="TIGR00232">
    <property type="entry name" value="tktlase_bact"/>
    <property type="match status" value="1"/>
</dbReference>
<evidence type="ECO:0000256" key="14">
    <source>
        <dbReference type="NCBIfam" id="TIGR00232"/>
    </source>
</evidence>
<feature type="binding site" evidence="16">
    <location>
        <position position="263"/>
    </location>
    <ligand>
        <name>substrate</name>
    </ligand>
</feature>
<evidence type="ECO:0000256" key="2">
    <source>
        <dbReference type="ARBA" id="ARBA00001936"/>
    </source>
</evidence>
<evidence type="ECO:0000256" key="8">
    <source>
        <dbReference type="ARBA" id="ARBA00022679"/>
    </source>
</evidence>
<reference evidence="22 23" key="1">
    <citation type="submission" date="2017-02" db="EMBL/GenBank/DDBJ databases">
        <authorList>
            <person name="Peterson S.W."/>
        </authorList>
    </citation>
    <scope>NUCLEOTIDE SEQUENCE [LARGE SCALE GENOMIC DNA]</scope>
    <source>
        <strain evidence="22 23">ATCC BAA-1030</strain>
    </source>
</reference>
<dbReference type="EC" id="2.2.1.1" evidence="7 14"/>
<feature type="domain" description="Transketolase-like pyrimidine-binding" evidence="21">
    <location>
        <begin position="352"/>
        <end position="523"/>
    </location>
</feature>
<keyword evidence="10 20" id="KW-0106">Calcium</keyword>
<evidence type="ECO:0000256" key="5">
    <source>
        <dbReference type="ARBA" id="ARBA00007131"/>
    </source>
</evidence>
<evidence type="ECO:0000256" key="1">
    <source>
        <dbReference type="ARBA" id="ARBA00001913"/>
    </source>
</evidence>
<gene>
    <name evidence="22" type="ORF">SAMN02745116_00875</name>
</gene>
<dbReference type="AlphaFoldDB" id="A0A1T4LZ30"/>
<dbReference type="FunFam" id="3.40.50.970:FF:000004">
    <property type="entry name" value="Transketolase"/>
    <property type="match status" value="1"/>
</dbReference>
<dbReference type="CDD" id="cd02012">
    <property type="entry name" value="TPP_TK"/>
    <property type="match status" value="1"/>
</dbReference>
<feature type="active site" description="Proton donor" evidence="15">
    <location>
        <position position="409"/>
    </location>
</feature>
<keyword evidence="11 18" id="KW-0460">Magnesium</keyword>
<evidence type="ECO:0000256" key="20">
    <source>
        <dbReference type="RuleBase" id="RU004996"/>
    </source>
</evidence>
<dbReference type="GO" id="GO:0006098">
    <property type="term" value="P:pentose-phosphate shunt"/>
    <property type="evidence" value="ECO:0007669"/>
    <property type="project" value="TreeGrafter"/>
</dbReference>
<dbReference type="InterPro" id="IPR005474">
    <property type="entry name" value="Transketolase_N"/>
</dbReference>
<feature type="binding site" evidence="17">
    <location>
        <position position="158"/>
    </location>
    <ligand>
        <name>thiamine diphosphate</name>
        <dbReference type="ChEBI" id="CHEBI:58937"/>
    </ligand>
</feature>
<dbReference type="SMART" id="SM00861">
    <property type="entry name" value="Transket_pyr"/>
    <property type="match status" value="1"/>
</dbReference>
<feature type="site" description="Important for catalytic activity" evidence="19">
    <location>
        <position position="263"/>
    </location>
</feature>
<evidence type="ECO:0000256" key="3">
    <source>
        <dbReference type="ARBA" id="ARBA00001941"/>
    </source>
</evidence>
<dbReference type="Gene3D" id="3.40.50.920">
    <property type="match status" value="1"/>
</dbReference>
<feature type="binding site" evidence="16">
    <location>
        <position position="27"/>
    </location>
    <ligand>
        <name>substrate</name>
    </ligand>
</feature>
<protein>
    <recommendedName>
        <fullName evidence="7 14">Transketolase</fullName>
        <ecNumber evidence="7 14">2.2.1.1</ecNumber>
    </recommendedName>
</protein>
<evidence type="ECO:0000259" key="21">
    <source>
        <dbReference type="SMART" id="SM00861"/>
    </source>
</evidence>
<feature type="binding site" evidence="17">
    <location>
        <position position="435"/>
    </location>
    <ligand>
        <name>thiamine diphosphate</name>
        <dbReference type="ChEBI" id="CHEBI:58937"/>
    </ligand>
</feature>
<dbReference type="PROSITE" id="PS00802">
    <property type="entry name" value="TRANSKETOLASE_2"/>
    <property type="match status" value="1"/>
</dbReference>
<evidence type="ECO:0000256" key="15">
    <source>
        <dbReference type="PIRSR" id="PIRSR605478-1"/>
    </source>
</evidence>
<evidence type="ECO:0000256" key="13">
    <source>
        <dbReference type="ARBA" id="ARBA00049473"/>
    </source>
</evidence>
<dbReference type="OrthoDB" id="8732661at2"/>
<feature type="binding site" evidence="17">
    <location>
        <position position="187"/>
    </location>
    <ligand>
        <name>thiamine diphosphate</name>
        <dbReference type="ChEBI" id="CHEBI:58937"/>
    </ligand>
</feature>
<feature type="binding site" evidence="16">
    <location>
        <position position="382"/>
    </location>
    <ligand>
        <name>substrate</name>
    </ligand>
</feature>
<evidence type="ECO:0000256" key="4">
    <source>
        <dbReference type="ARBA" id="ARBA00002931"/>
    </source>
</evidence>
<comment type="cofactor">
    <cofactor evidence="1">
        <name>Ca(2+)</name>
        <dbReference type="ChEBI" id="CHEBI:29108"/>
    </cofactor>
</comment>
<evidence type="ECO:0000313" key="23">
    <source>
        <dbReference type="Proteomes" id="UP000190328"/>
    </source>
</evidence>
<dbReference type="InterPro" id="IPR009014">
    <property type="entry name" value="Transketo_C/PFOR_II"/>
</dbReference>
<comment type="cofactor">
    <cofactor evidence="3">
        <name>Co(2+)</name>
        <dbReference type="ChEBI" id="CHEBI:48828"/>
    </cofactor>
</comment>
<comment type="cofactor">
    <cofactor evidence="20">
        <name>Mg(2+)</name>
        <dbReference type="ChEBI" id="CHEBI:18420"/>
    </cofactor>
    <cofactor evidence="20">
        <name>Ca(2+)</name>
        <dbReference type="ChEBI" id="CHEBI:29108"/>
    </cofactor>
    <cofactor evidence="20">
        <name>Mn(2+)</name>
        <dbReference type="ChEBI" id="CHEBI:29035"/>
    </cofactor>
    <cofactor evidence="20">
        <name>Co(2+)</name>
        <dbReference type="ChEBI" id="CHEBI:48828"/>
    </cofactor>
    <text evidence="20">Binds 1 Mg(2+) ion per subunit. Can also utilize other divalent metal cations, such as Ca(2+), Mn(2+) and Co(2+).</text>
</comment>
<dbReference type="GO" id="GO:0046872">
    <property type="term" value="F:metal ion binding"/>
    <property type="evidence" value="ECO:0007669"/>
    <property type="project" value="UniProtKB-KW"/>
</dbReference>
<evidence type="ECO:0000256" key="11">
    <source>
        <dbReference type="ARBA" id="ARBA00022842"/>
    </source>
</evidence>
<evidence type="ECO:0000256" key="18">
    <source>
        <dbReference type="PIRSR" id="PIRSR605478-4"/>
    </source>
</evidence>
<dbReference type="Proteomes" id="UP000190328">
    <property type="component" value="Unassembled WGS sequence"/>
</dbReference>
<comment type="function">
    <text evidence="4 20">Catalyzes the transfer of a two-carbon ketol group from a ketose donor to an aldose acceptor, via a covalent intermediate with the cofactor thiamine pyrophosphate.</text>
</comment>
<evidence type="ECO:0000256" key="10">
    <source>
        <dbReference type="ARBA" id="ARBA00022837"/>
    </source>
</evidence>
<evidence type="ECO:0000256" key="17">
    <source>
        <dbReference type="PIRSR" id="PIRSR605478-3"/>
    </source>
</evidence>
<feature type="binding site" evidence="16">
    <location>
        <position position="467"/>
    </location>
    <ligand>
        <name>substrate</name>
    </ligand>
</feature>
<feature type="binding site" evidence="17">
    <location>
        <position position="67"/>
    </location>
    <ligand>
        <name>thiamine diphosphate</name>
        <dbReference type="ChEBI" id="CHEBI:58937"/>
    </ligand>
</feature>
<dbReference type="FunFam" id="3.40.50.920:FF:000003">
    <property type="entry name" value="Transketolase"/>
    <property type="match status" value="1"/>
</dbReference>
<feature type="site" description="Important for catalytic activity" evidence="19">
    <location>
        <position position="27"/>
    </location>
</feature>
<feature type="binding site" evidence="16">
    <location>
        <position position="459"/>
    </location>
    <ligand>
        <name>substrate</name>
    </ligand>
</feature>
<dbReference type="PROSITE" id="PS00801">
    <property type="entry name" value="TRANSKETOLASE_1"/>
    <property type="match status" value="1"/>
</dbReference>
<keyword evidence="12 17" id="KW-0786">Thiamine pyrophosphate</keyword>
<dbReference type="SUPFAM" id="SSF52518">
    <property type="entry name" value="Thiamin diphosphate-binding fold (THDP-binding)"/>
    <property type="match status" value="2"/>
</dbReference>
<comment type="cofactor">
    <cofactor evidence="18">
        <name>Mg(2+)</name>
        <dbReference type="ChEBI" id="CHEBI:18420"/>
    </cofactor>
    <text evidence="18">Binds 1 Mg(2+) ion per subunit. Can also utilize other divalent metal cations, such as Ca(2+), Mn(2+) and Co(2+).</text>
</comment>
<dbReference type="Gene3D" id="3.40.50.970">
    <property type="match status" value="2"/>
</dbReference>
<evidence type="ECO:0000313" key="22">
    <source>
        <dbReference type="EMBL" id="SJZ59906.1"/>
    </source>
</evidence>
<feature type="binding site" evidence="16">
    <location>
        <position position="471"/>
    </location>
    <ligand>
        <name>substrate</name>
    </ligand>
</feature>
<dbReference type="FunFam" id="3.40.50.970:FF:000045">
    <property type="entry name" value="Transketolase"/>
    <property type="match status" value="1"/>
</dbReference>
<dbReference type="PANTHER" id="PTHR43522">
    <property type="entry name" value="TRANSKETOLASE"/>
    <property type="match status" value="1"/>
</dbReference>
<evidence type="ECO:0000256" key="16">
    <source>
        <dbReference type="PIRSR" id="PIRSR605478-2"/>
    </source>
</evidence>
<evidence type="ECO:0000256" key="12">
    <source>
        <dbReference type="ARBA" id="ARBA00023052"/>
    </source>
</evidence>
<comment type="similarity">
    <text evidence="5 20">Belongs to the transketolase family.</text>
</comment>
<comment type="catalytic activity">
    <reaction evidence="13 20">
        <text>D-sedoheptulose 7-phosphate + D-glyceraldehyde 3-phosphate = aldehydo-D-ribose 5-phosphate + D-xylulose 5-phosphate</text>
        <dbReference type="Rhea" id="RHEA:10508"/>
        <dbReference type="ChEBI" id="CHEBI:57483"/>
        <dbReference type="ChEBI" id="CHEBI:57737"/>
        <dbReference type="ChEBI" id="CHEBI:58273"/>
        <dbReference type="ChEBI" id="CHEBI:59776"/>
        <dbReference type="EC" id="2.2.1.1"/>
    </reaction>
</comment>
<evidence type="ECO:0000256" key="6">
    <source>
        <dbReference type="ARBA" id="ARBA00011738"/>
    </source>
</evidence>
<keyword evidence="23" id="KW-1185">Reference proteome</keyword>
<dbReference type="EMBL" id="FUXI01000007">
    <property type="protein sequence ID" value="SJZ59906.1"/>
    <property type="molecule type" value="Genomic_DNA"/>
</dbReference>
<proteinExistence type="inferred from homology"/>
<feature type="binding site" evidence="18">
    <location>
        <position position="187"/>
    </location>
    <ligand>
        <name>Mg(2+)</name>
        <dbReference type="ChEBI" id="CHEBI:18420"/>
    </ligand>
</feature>
<sequence>MSQEDLNAITAIRALSIDMIEKANSGHPGMPLGAAVMGYALFGREMNISPSTPHWFNRDRFVLAAGHGSALLYSMMYLLGYEDVSLEELKQFRQLGSKTPGHPEYTHTVGVDATSGPLGQGIGTACGFALAESYLSAKYNQENFDLVNHYTFALCGDGDLMEGVSGESSSLAGHLGLGKLIVLYDSNDISLDGELSESFSENVRQRYEAYGWQTLLVEDGNDLEAIINAIQMAKDESNKPTLIEVKTTIGFGSPNKAGKSSSHGSPLGEVEAQAAKDFYGWQSAPFEVPEEILAYTREIGVQGDKKAQEWLELYLAYQEQYPQLAEEFLASIEGDIELEGLVLPSFEENGAIATRSASGIVLNALSEQLPDFLGGSADLASSNKTNLTKFERFSAKNRQGKNIWFGVREFGMGTILNGMTLHGGVRVFGSTFFVFSDYVRPAIRMSALMNLPVWYIFTHDSIAVGEDGPTHEPIEHLASLRAMPNVRMYRPADAKEVVAAYKHALLETNKPSIFVLSRQDLPVLPNPQQVIDEGVAKGAYIVSTQKKESDGILIATGSEVALALEVQALLAEKGIYTRVVSMPSSQLFDEQSKEYQEEILPEKQKNRLSIECGTSLGWRKYVGDSGVVISIDEFGASGKAEVLMEHFGFTATSIAEKYLAAFGK</sequence>
<dbReference type="RefSeq" id="WP_078806803.1">
    <property type="nucleotide sequence ID" value="NZ_FUXI01000007.1"/>
</dbReference>
<feature type="binding site" evidence="18">
    <location>
        <position position="157"/>
    </location>
    <ligand>
        <name>Mg(2+)</name>
        <dbReference type="ChEBI" id="CHEBI:18420"/>
    </ligand>
</feature>
<dbReference type="InterPro" id="IPR049557">
    <property type="entry name" value="Transketolase_CS"/>
</dbReference>
<feature type="binding site" evidence="17">
    <location>
        <begin position="116"/>
        <end position="118"/>
    </location>
    <ligand>
        <name>thiamine diphosphate</name>
        <dbReference type="ChEBI" id="CHEBI:58937"/>
    </ligand>
</feature>
<dbReference type="InterPro" id="IPR005478">
    <property type="entry name" value="Transketolase_bac-like"/>
</dbReference>
<dbReference type="CDD" id="cd07033">
    <property type="entry name" value="TPP_PYR_DXS_TK_like"/>
    <property type="match status" value="1"/>
</dbReference>
<feature type="binding site" evidence="16">
    <location>
        <position position="355"/>
    </location>
    <ligand>
        <name>substrate</name>
    </ligand>
</feature>
<dbReference type="STRING" id="263852.SAMN02745116_00875"/>
<evidence type="ECO:0000256" key="9">
    <source>
        <dbReference type="ARBA" id="ARBA00022723"/>
    </source>
</evidence>
<feature type="binding site" evidence="17">
    <location>
        <position position="263"/>
    </location>
    <ligand>
        <name>thiamine diphosphate</name>
        <dbReference type="ChEBI" id="CHEBI:58937"/>
    </ligand>
</feature>
<dbReference type="Pfam" id="PF02779">
    <property type="entry name" value="Transket_pyr"/>
    <property type="match status" value="1"/>
</dbReference>
<dbReference type="GO" id="GO:0005829">
    <property type="term" value="C:cytosol"/>
    <property type="evidence" value="ECO:0007669"/>
    <property type="project" value="TreeGrafter"/>
</dbReference>
<dbReference type="InterPro" id="IPR033247">
    <property type="entry name" value="Transketolase_fam"/>
</dbReference>
<dbReference type="PANTHER" id="PTHR43522:SF2">
    <property type="entry name" value="TRANSKETOLASE 1-RELATED"/>
    <property type="match status" value="1"/>
</dbReference>
<comment type="cofactor">
    <cofactor evidence="2">
        <name>Mn(2+)</name>
        <dbReference type="ChEBI" id="CHEBI:29035"/>
    </cofactor>
</comment>
<dbReference type="GO" id="GO:0004802">
    <property type="term" value="F:transketolase activity"/>
    <property type="evidence" value="ECO:0007669"/>
    <property type="project" value="UniProtKB-UniRule"/>
</dbReference>
<evidence type="ECO:0000256" key="19">
    <source>
        <dbReference type="PIRSR" id="PIRSR605478-5"/>
    </source>
</evidence>
<organism evidence="22 23">
    <name type="scientific">Pilibacter termitis</name>
    <dbReference type="NCBI Taxonomy" id="263852"/>
    <lineage>
        <taxon>Bacteria</taxon>
        <taxon>Bacillati</taxon>
        <taxon>Bacillota</taxon>
        <taxon>Bacilli</taxon>
        <taxon>Lactobacillales</taxon>
        <taxon>Enterococcaceae</taxon>
        <taxon>Pilibacter</taxon>
    </lineage>
</organism>
<name>A0A1T4LZ30_9ENTE</name>
<feature type="binding site" evidence="16">
    <location>
        <position position="518"/>
    </location>
    <ligand>
        <name>substrate</name>
    </ligand>
</feature>
<feature type="binding site" evidence="18">
    <location>
        <position position="189"/>
    </location>
    <ligand>
        <name>Mg(2+)</name>
        <dbReference type="ChEBI" id="CHEBI:18420"/>
    </ligand>
</feature>
<keyword evidence="8 20" id="KW-0808">Transferase</keyword>
<comment type="subunit">
    <text evidence="6 20">Homodimer.</text>
</comment>
<dbReference type="InterPro" id="IPR055152">
    <property type="entry name" value="Transketolase-like_C_2"/>
</dbReference>
<dbReference type="SUPFAM" id="SSF52922">
    <property type="entry name" value="TK C-terminal domain-like"/>
    <property type="match status" value="1"/>
</dbReference>
<dbReference type="InterPro" id="IPR005475">
    <property type="entry name" value="Transketolase-like_Pyr-bd"/>
</dbReference>